<comment type="pathway">
    <text evidence="2">Cofactor biosynthesis; riboflavin biosynthesis; 5-amino-6-(D-ribitylamino)uracil from GTP: step 1/4.</text>
</comment>
<feature type="non-terminal residue" evidence="13">
    <location>
        <position position="1"/>
    </location>
</feature>
<evidence type="ECO:0000256" key="3">
    <source>
        <dbReference type="ARBA" id="ARBA00005520"/>
    </source>
</evidence>
<comment type="similarity">
    <text evidence="3">In the N-terminal section; belongs to the DHBP synthase family.</text>
</comment>
<reference evidence="13" key="1">
    <citation type="submission" date="2018-05" db="EMBL/GenBank/DDBJ databases">
        <authorList>
            <person name="Lanie J.A."/>
            <person name="Ng W.-L."/>
            <person name="Kazmierczak K.M."/>
            <person name="Andrzejewski T.M."/>
            <person name="Davidsen T.M."/>
            <person name="Wayne K.J."/>
            <person name="Tettelin H."/>
            <person name="Glass J.I."/>
            <person name="Rusch D."/>
            <person name="Podicherti R."/>
            <person name="Tsui H.-C.T."/>
            <person name="Winkler M.E."/>
        </authorList>
    </citation>
    <scope>NUCLEOTIDE SEQUENCE</scope>
</reference>
<keyword evidence="6" id="KW-0479">Metal-binding</keyword>
<keyword evidence="9" id="KW-0862">Zinc</keyword>
<evidence type="ECO:0000256" key="1">
    <source>
        <dbReference type="ARBA" id="ARBA00001947"/>
    </source>
</evidence>
<evidence type="ECO:0000256" key="8">
    <source>
        <dbReference type="ARBA" id="ARBA00022801"/>
    </source>
</evidence>
<accession>A0A382F0H5</accession>
<dbReference type="GO" id="GO:0003935">
    <property type="term" value="F:GTP cyclohydrolase II activity"/>
    <property type="evidence" value="ECO:0007669"/>
    <property type="project" value="UniProtKB-EC"/>
</dbReference>
<dbReference type="GO" id="GO:0046872">
    <property type="term" value="F:metal ion binding"/>
    <property type="evidence" value="ECO:0007669"/>
    <property type="project" value="UniProtKB-KW"/>
</dbReference>
<organism evidence="13">
    <name type="scientific">marine metagenome</name>
    <dbReference type="NCBI Taxonomy" id="408172"/>
    <lineage>
        <taxon>unclassified sequences</taxon>
        <taxon>metagenomes</taxon>
        <taxon>ecological metagenomes</taxon>
    </lineage>
</organism>
<gene>
    <name evidence="13" type="ORF">METZ01_LOCUS208485</name>
</gene>
<dbReference type="EC" id="3.5.4.25" evidence="4"/>
<evidence type="ECO:0000256" key="10">
    <source>
        <dbReference type="ARBA" id="ARBA00023134"/>
    </source>
</evidence>
<keyword evidence="7" id="KW-0547">Nucleotide-binding</keyword>
<dbReference type="GO" id="GO:0005525">
    <property type="term" value="F:GTP binding"/>
    <property type="evidence" value="ECO:0007669"/>
    <property type="project" value="UniProtKB-KW"/>
</dbReference>
<feature type="domain" description="GTP cyclohydrolase II" evidence="12">
    <location>
        <begin position="169"/>
        <end position="336"/>
    </location>
</feature>
<dbReference type="NCBIfam" id="TIGR00506">
    <property type="entry name" value="ribB"/>
    <property type="match status" value="1"/>
</dbReference>
<dbReference type="UniPathway" id="UPA00275">
    <property type="reaction ID" value="UER00400"/>
</dbReference>
<dbReference type="InterPro" id="IPR000926">
    <property type="entry name" value="RibA"/>
</dbReference>
<dbReference type="FunFam" id="3.40.50.10990:FF:000001">
    <property type="entry name" value="Riboflavin biosynthesis protein RibBA"/>
    <property type="match status" value="1"/>
</dbReference>
<dbReference type="CDD" id="cd00641">
    <property type="entry name" value="GTP_cyclohydro2"/>
    <property type="match status" value="1"/>
</dbReference>
<evidence type="ECO:0000256" key="9">
    <source>
        <dbReference type="ARBA" id="ARBA00022833"/>
    </source>
</evidence>
<sequence length="363" mass="40157">KITPEIVNFMVTHAKGLVCIPMLSERLKELQLPAMVQDNTAPLSTAFTISVDAVKDVSTGISAHDRSNTVKALIDEKTNPEDLARPGHLFPLRYREGGVLVRAGHTEAAVDLAQMAGLYPAGVICEILSTDGSSAKMDELENFSKQHNIDIVSIAEIIAYRRSHERMVERVAEARLPTRYGEFTAVSYKSMVDKDEHVALIMGEINKEESTLVRVHSECLTGDVFDSTRCDCGEQASASLRMIAEEGRGVFLYMRQEGRGIGIHNKIKSYNLQDHGFDTVDANIHLGFAPDVRYYGIGAQILMDLGVGNMKILTNNPRKIAGLDGYGSLIVTERIPIVVKPNPENAKYLNTKREKMGHLFEEK</sequence>
<dbReference type="NCBIfam" id="TIGR00505">
    <property type="entry name" value="ribA"/>
    <property type="match status" value="1"/>
</dbReference>
<evidence type="ECO:0000256" key="6">
    <source>
        <dbReference type="ARBA" id="ARBA00022723"/>
    </source>
</evidence>
<dbReference type="InterPro" id="IPR036144">
    <property type="entry name" value="RibA-like_sf"/>
</dbReference>
<proteinExistence type="inferred from homology"/>
<evidence type="ECO:0000313" key="13">
    <source>
        <dbReference type="EMBL" id="SVB55631.1"/>
    </source>
</evidence>
<dbReference type="PANTHER" id="PTHR21327">
    <property type="entry name" value="GTP CYCLOHYDROLASE II-RELATED"/>
    <property type="match status" value="1"/>
</dbReference>
<evidence type="ECO:0000256" key="4">
    <source>
        <dbReference type="ARBA" id="ARBA00012762"/>
    </source>
</evidence>
<keyword evidence="8" id="KW-0378">Hydrolase</keyword>
<evidence type="ECO:0000256" key="11">
    <source>
        <dbReference type="ARBA" id="ARBA00049295"/>
    </source>
</evidence>
<evidence type="ECO:0000256" key="2">
    <source>
        <dbReference type="ARBA" id="ARBA00004853"/>
    </source>
</evidence>
<protein>
    <recommendedName>
        <fullName evidence="4">GTP cyclohydrolase II</fullName>
        <ecNumber evidence="4">3.5.4.25</ecNumber>
    </recommendedName>
</protein>
<dbReference type="Pfam" id="PF00926">
    <property type="entry name" value="DHBP_synthase"/>
    <property type="match status" value="1"/>
</dbReference>
<dbReference type="Pfam" id="PF00925">
    <property type="entry name" value="GTP_cyclohydro2"/>
    <property type="match status" value="1"/>
</dbReference>
<dbReference type="Gene3D" id="3.40.50.10990">
    <property type="entry name" value="GTP cyclohydrolase II"/>
    <property type="match status" value="1"/>
</dbReference>
<dbReference type="SUPFAM" id="SSF55821">
    <property type="entry name" value="YrdC/RibB"/>
    <property type="match status" value="1"/>
</dbReference>
<dbReference type="AlphaFoldDB" id="A0A382F0H5"/>
<dbReference type="SUPFAM" id="SSF142695">
    <property type="entry name" value="RibA-like"/>
    <property type="match status" value="1"/>
</dbReference>
<keyword evidence="5" id="KW-0686">Riboflavin biosynthesis</keyword>
<dbReference type="GO" id="GO:0008686">
    <property type="term" value="F:3,4-dihydroxy-2-butanone-4-phosphate synthase activity"/>
    <property type="evidence" value="ECO:0007669"/>
    <property type="project" value="InterPro"/>
</dbReference>
<keyword evidence="10" id="KW-0342">GTP-binding</keyword>
<comment type="catalytic activity">
    <reaction evidence="11">
        <text>GTP + 4 H2O = 2,5-diamino-6-hydroxy-4-(5-phosphoribosylamino)-pyrimidine + formate + 2 phosphate + 3 H(+)</text>
        <dbReference type="Rhea" id="RHEA:23704"/>
        <dbReference type="ChEBI" id="CHEBI:15377"/>
        <dbReference type="ChEBI" id="CHEBI:15378"/>
        <dbReference type="ChEBI" id="CHEBI:15740"/>
        <dbReference type="ChEBI" id="CHEBI:37565"/>
        <dbReference type="ChEBI" id="CHEBI:43474"/>
        <dbReference type="ChEBI" id="CHEBI:58614"/>
        <dbReference type="EC" id="3.5.4.25"/>
    </reaction>
</comment>
<dbReference type="Gene3D" id="3.90.870.10">
    <property type="entry name" value="DHBP synthase"/>
    <property type="match status" value="1"/>
</dbReference>
<evidence type="ECO:0000256" key="7">
    <source>
        <dbReference type="ARBA" id="ARBA00022741"/>
    </source>
</evidence>
<comment type="cofactor">
    <cofactor evidence="1">
        <name>Zn(2+)</name>
        <dbReference type="ChEBI" id="CHEBI:29105"/>
    </cofactor>
</comment>
<dbReference type="NCBIfam" id="NF001591">
    <property type="entry name" value="PRK00393.1"/>
    <property type="match status" value="1"/>
</dbReference>
<dbReference type="InterPro" id="IPR000422">
    <property type="entry name" value="DHBP_synthase_RibB"/>
</dbReference>
<dbReference type="InterPro" id="IPR017945">
    <property type="entry name" value="DHBP_synth_RibB-like_a/b_dom"/>
</dbReference>
<dbReference type="PIRSF" id="PIRSF001259">
    <property type="entry name" value="RibA"/>
    <property type="match status" value="1"/>
</dbReference>
<evidence type="ECO:0000256" key="5">
    <source>
        <dbReference type="ARBA" id="ARBA00022619"/>
    </source>
</evidence>
<dbReference type="GO" id="GO:0009231">
    <property type="term" value="P:riboflavin biosynthetic process"/>
    <property type="evidence" value="ECO:0007669"/>
    <property type="project" value="UniProtKB-UniPathway"/>
</dbReference>
<evidence type="ECO:0000259" key="12">
    <source>
        <dbReference type="Pfam" id="PF00925"/>
    </source>
</evidence>
<name>A0A382F0H5_9ZZZZ</name>
<dbReference type="InterPro" id="IPR032677">
    <property type="entry name" value="GTP_cyclohydro_II"/>
</dbReference>
<dbReference type="EMBL" id="UINC01046966">
    <property type="protein sequence ID" value="SVB55631.1"/>
    <property type="molecule type" value="Genomic_DNA"/>
</dbReference>
<dbReference type="HAMAP" id="MF_00179">
    <property type="entry name" value="RibA"/>
    <property type="match status" value="1"/>
</dbReference>
<dbReference type="PANTHER" id="PTHR21327:SF18">
    <property type="entry name" value="3,4-DIHYDROXY-2-BUTANONE 4-PHOSPHATE SYNTHASE"/>
    <property type="match status" value="1"/>
</dbReference>
<dbReference type="GO" id="GO:0005829">
    <property type="term" value="C:cytosol"/>
    <property type="evidence" value="ECO:0007669"/>
    <property type="project" value="TreeGrafter"/>
</dbReference>